<dbReference type="InterPro" id="IPR020013">
    <property type="entry name" value="Flagellar_FlgE/F/G"/>
</dbReference>
<keyword evidence="3" id="KW-0282">Flagellum</keyword>
<keyword evidence="3" id="KW-0969">Cilium</keyword>
<dbReference type="InterPro" id="IPR010930">
    <property type="entry name" value="Flg_bb/hook_C_dom"/>
</dbReference>
<evidence type="ECO:0000259" key="2">
    <source>
        <dbReference type="Pfam" id="PF06429"/>
    </source>
</evidence>
<proteinExistence type="inferred from homology"/>
<sequence length="103" mass="10853">ENATTGEISELGQITLVNFINPSGLAPQGDSLYLATEVSGDPIEATPGLDGIGTIRQGMIEGSNVQLVTEMVDLITAQRGYEANSKSINTTDSMLQTVNALKR</sequence>
<dbReference type="NCBIfam" id="TIGR03506">
    <property type="entry name" value="FlgEFG_subfam"/>
    <property type="match status" value="1"/>
</dbReference>
<dbReference type="Pfam" id="PF06429">
    <property type="entry name" value="Flg_bbr_C"/>
    <property type="match status" value="1"/>
</dbReference>
<reference evidence="3" key="1">
    <citation type="submission" date="2022-03" db="EMBL/GenBank/DDBJ databases">
        <title>Draft genome sequence of Aduncisulcus paluster, a free-living microaerophilic Fornicata.</title>
        <authorList>
            <person name="Yuyama I."/>
            <person name="Kume K."/>
            <person name="Tamura T."/>
            <person name="Inagaki Y."/>
            <person name="Hashimoto T."/>
        </authorList>
    </citation>
    <scope>NUCLEOTIDE SEQUENCE</scope>
    <source>
        <strain evidence="3">NY0171</strain>
    </source>
</reference>
<evidence type="ECO:0000256" key="1">
    <source>
        <dbReference type="ARBA" id="ARBA00009677"/>
    </source>
</evidence>
<feature type="non-terminal residue" evidence="3">
    <location>
        <position position="1"/>
    </location>
</feature>
<dbReference type="Proteomes" id="UP001057375">
    <property type="component" value="Unassembled WGS sequence"/>
</dbReference>
<dbReference type="PANTHER" id="PTHR30435:SF19">
    <property type="entry name" value="FLAGELLAR BASAL-BODY ROD PROTEIN FLGG"/>
    <property type="match status" value="1"/>
</dbReference>
<dbReference type="PANTHER" id="PTHR30435">
    <property type="entry name" value="FLAGELLAR PROTEIN"/>
    <property type="match status" value="1"/>
</dbReference>
<name>A0ABQ5KHB0_9EUKA</name>
<protein>
    <submittedName>
        <fullName evidence="3">Flagellar hook-basal body protein, FlgE/F/G like protein</fullName>
    </submittedName>
</protein>
<evidence type="ECO:0000313" key="4">
    <source>
        <dbReference type="Proteomes" id="UP001057375"/>
    </source>
</evidence>
<dbReference type="SUPFAM" id="SSF117143">
    <property type="entry name" value="Flagellar hook protein flgE"/>
    <property type="match status" value="1"/>
</dbReference>
<keyword evidence="3" id="KW-0966">Cell projection</keyword>
<feature type="domain" description="Flagellar basal-body/hook protein C-terminal" evidence="2">
    <location>
        <begin position="56"/>
        <end position="101"/>
    </location>
</feature>
<gene>
    <name evidence="3" type="ORF">ADUPG1_002131</name>
</gene>
<dbReference type="EMBL" id="BQXS01002304">
    <property type="protein sequence ID" value="GKT31913.1"/>
    <property type="molecule type" value="Genomic_DNA"/>
</dbReference>
<dbReference type="InterPro" id="IPR037925">
    <property type="entry name" value="FlgE/F/G-like"/>
</dbReference>
<comment type="similarity">
    <text evidence="1">Belongs to the flagella basal body rod proteins family.</text>
</comment>
<comment type="caution">
    <text evidence="3">The sequence shown here is derived from an EMBL/GenBank/DDBJ whole genome shotgun (WGS) entry which is preliminary data.</text>
</comment>
<evidence type="ECO:0000313" key="3">
    <source>
        <dbReference type="EMBL" id="GKT31913.1"/>
    </source>
</evidence>
<accession>A0ABQ5KHB0</accession>
<keyword evidence="4" id="KW-1185">Reference proteome</keyword>
<organism evidence="3 4">
    <name type="scientific">Aduncisulcus paluster</name>
    <dbReference type="NCBI Taxonomy" id="2918883"/>
    <lineage>
        <taxon>Eukaryota</taxon>
        <taxon>Metamonada</taxon>
        <taxon>Carpediemonas-like organisms</taxon>
        <taxon>Aduncisulcus</taxon>
    </lineage>
</organism>